<keyword evidence="2" id="KW-1185">Reference proteome</keyword>
<evidence type="ECO:0000313" key="1">
    <source>
        <dbReference type="EMBL" id="RDI26155.1"/>
    </source>
</evidence>
<sequence length="223" mass="24402">MRRVVVVCEGQTEEAFISRVLFPAFAADGIHLQGITVETSPGHKGGAMSYARLRPALRNALASNRVVAVTTLIDLYKLDSQFPGYATVQPHSSLAARLQTLESELHADVVAHCGCHPNRFIAHIQPHEFEALLFSDVASLASVEEGWSAALPDLVKARSAVTTPEELNDGHKTKPSARLEALLRSPSYRKLRHGPIAAERIGLARMEAECLHFAAWVAKLRRL</sequence>
<dbReference type="Pfam" id="PF14103">
    <property type="entry name" value="DUF4276"/>
    <property type="match status" value="1"/>
</dbReference>
<organism evidence="1 2">
    <name type="scientific">Pseudacidovorax intermedius</name>
    <dbReference type="NCBI Taxonomy" id="433924"/>
    <lineage>
        <taxon>Bacteria</taxon>
        <taxon>Pseudomonadati</taxon>
        <taxon>Pseudomonadota</taxon>
        <taxon>Betaproteobacteria</taxon>
        <taxon>Burkholderiales</taxon>
        <taxon>Comamonadaceae</taxon>
        <taxon>Pseudacidovorax</taxon>
    </lineage>
</organism>
<dbReference type="InterPro" id="IPR025455">
    <property type="entry name" value="DUF4276"/>
</dbReference>
<reference evidence="1 2" key="1">
    <citation type="submission" date="2018-07" db="EMBL/GenBank/DDBJ databases">
        <title>Genomic Encyclopedia of Type Strains, Phase IV (KMG-IV): sequencing the most valuable type-strain genomes for metagenomic binning, comparative biology and taxonomic classification.</title>
        <authorList>
            <person name="Goeker M."/>
        </authorList>
    </citation>
    <scope>NUCLEOTIDE SEQUENCE [LARGE SCALE GENOMIC DNA]</scope>
    <source>
        <strain evidence="1 2">DSM 21352</strain>
    </source>
</reference>
<dbReference type="AlphaFoldDB" id="A0A370FHD5"/>
<gene>
    <name evidence="1" type="ORF">DFR41_103312</name>
</gene>
<accession>A0A370FHD5</accession>
<dbReference type="EMBL" id="QQAV01000003">
    <property type="protein sequence ID" value="RDI26155.1"/>
    <property type="molecule type" value="Genomic_DNA"/>
</dbReference>
<dbReference type="Proteomes" id="UP000255265">
    <property type="component" value="Unassembled WGS sequence"/>
</dbReference>
<name>A0A370FHD5_9BURK</name>
<protein>
    <submittedName>
        <fullName evidence="1">Uncharacterized protein DUF4276</fullName>
    </submittedName>
</protein>
<evidence type="ECO:0000313" key="2">
    <source>
        <dbReference type="Proteomes" id="UP000255265"/>
    </source>
</evidence>
<proteinExistence type="predicted"/>
<comment type="caution">
    <text evidence="1">The sequence shown here is derived from an EMBL/GenBank/DDBJ whole genome shotgun (WGS) entry which is preliminary data.</text>
</comment>